<dbReference type="GO" id="GO:0005634">
    <property type="term" value="C:nucleus"/>
    <property type="evidence" value="ECO:0007669"/>
    <property type="project" value="TreeGrafter"/>
</dbReference>
<dbReference type="Pfam" id="PF01612">
    <property type="entry name" value="DNA_pol_A_exo1"/>
    <property type="match status" value="1"/>
</dbReference>
<reference evidence="4 5" key="1">
    <citation type="submission" date="2020-12" db="EMBL/GenBank/DDBJ databases">
        <title>Concerted genomic and epigenomic changes stabilize Arabidopsis allopolyploids.</title>
        <authorList>
            <person name="Chen Z."/>
        </authorList>
    </citation>
    <scope>NUCLEOTIDE SEQUENCE [LARGE SCALE GENOMIC DNA]</scope>
    <source>
        <strain evidence="4">Allo738</strain>
        <tissue evidence="4">Leaf</tissue>
    </source>
</reference>
<sequence length="218" mass="25711">MARIRRRIQKHHINEERLHVGFFGERLIVTVTHTTSVIRRWIHSIRFFSRLRSSHPLVVGVDVQWTPRGSDPPPDILQLCVGTRCLIIQLSHCKRMPDVLRSFLEDETITFVGVWNSQDKDKLERFRHQLEIWRLLDIRHYLPTWLRNSSFEKIVEECLGHEGVRKDKEICMSNWGARSLSHDQIVQASHDVYVCCKLGVKERLWKESSNLSYVGVCF</sequence>
<dbReference type="InterPro" id="IPR002562">
    <property type="entry name" value="3'-5'_exonuclease_dom"/>
</dbReference>
<accession>A0A8T2AAE3</accession>
<protein>
    <submittedName>
        <fullName evidence="4">3'-5' exonuclease domain</fullName>
    </submittedName>
</protein>
<keyword evidence="5" id="KW-1185">Reference proteome</keyword>
<dbReference type="SMART" id="SM00474">
    <property type="entry name" value="35EXOc"/>
    <property type="match status" value="1"/>
</dbReference>
<name>A0A8T2AAE3_9BRAS</name>
<evidence type="ECO:0000313" key="4">
    <source>
        <dbReference type="EMBL" id="KAG7569339.1"/>
    </source>
</evidence>
<evidence type="ECO:0000256" key="2">
    <source>
        <dbReference type="ARBA" id="ARBA00022801"/>
    </source>
</evidence>
<evidence type="ECO:0000259" key="3">
    <source>
        <dbReference type="SMART" id="SM00474"/>
    </source>
</evidence>
<keyword evidence="1" id="KW-0540">Nuclease</keyword>
<dbReference type="GO" id="GO:0005737">
    <property type="term" value="C:cytoplasm"/>
    <property type="evidence" value="ECO:0007669"/>
    <property type="project" value="TreeGrafter"/>
</dbReference>
<dbReference type="CDD" id="cd06141">
    <property type="entry name" value="WRN_exo"/>
    <property type="match status" value="1"/>
</dbReference>
<keyword evidence="4" id="KW-0269">Exonuclease</keyword>
<organism evidence="4 5">
    <name type="scientific">Arabidopsis thaliana x Arabidopsis arenosa</name>
    <dbReference type="NCBI Taxonomy" id="1240361"/>
    <lineage>
        <taxon>Eukaryota</taxon>
        <taxon>Viridiplantae</taxon>
        <taxon>Streptophyta</taxon>
        <taxon>Embryophyta</taxon>
        <taxon>Tracheophyta</taxon>
        <taxon>Spermatophyta</taxon>
        <taxon>Magnoliopsida</taxon>
        <taxon>eudicotyledons</taxon>
        <taxon>Gunneridae</taxon>
        <taxon>Pentapetalae</taxon>
        <taxon>rosids</taxon>
        <taxon>malvids</taxon>
        <taxon>Brassicales</taxon>
        <taxon>Brassicaceae</taxon>
        <taxon>Camelineae</taxon>
        <taxon>Arabidopsis</taxon>
    </lineage>
</organism>
<dbReference type="PANTHER" id="PTHR13620:SF59">
    <property type="entry name" value="POLYNUCLEOTIDYL TRANSFERASE, RIBONUCLEASE H-LIKE SUPERFAMILY PROTEIN"/>
    <property type="match status" value="1"/>
</dbReference>
<dbReference type="GO" id="GO:0003676">
    <property type="term" value="F:nucleic acid binding"/>
    <property type="evidence" value="ECO:0007669"/>
    <property type="project" value="InterPro"/>
</dbReference>
<dbReference type="AlphaFoldDB" id="A0A8T2AAE3"/>
<comment type="caution">
    <text evidence="4">The sequence shown here is derived from an EMBL/GenBank/DDBJ whole genome shotgun (WGS) entry which is preliminary data.</text>
</comment>
<dbReference type="FunFam" id="3.30.420.10:FF:000149">
    <property type="entry name" value="Polynucleotidyl transferase, ribonuclease H-like superfamily protein"/>
    <property type="match status" value="1"/>
</dbReference>
<evidence type="ECO:0000256" key="1">
    <source>
        <dbReference type="ARBA" id="ARBA00022722"/>
    </source>
</evidence>
<dbReference type="GO" id="GO:0006139">
    <property type="term" value="P:nucleobase-containing compound metabolic process"/>
    <property type="evidence" value="ECO:0007669"/>
    <property type="project" value="InterPro"/>
</dbReference>
<gene>
    <name evidence="4" type="ORF">ISN45_Aa04g020700</name>
</gene>
<dbReference type="InterPro" id="IPR051132">
    <property type="entry name" value="3-5_Exonuclease_domain"/>
</dbReference>
<dbReference type="GO" id="GO:0008408">
    <property type="term" value="F:3'-5' exonuclease activity"/>
    <property type="evidence" value="ECO:0007669"/>
    <property type="project" value="InterPro"/>
</dbReference>
<dbReference type="Proteomes" id="UP000694240">
    <property type="component" value="Chromosome 9"/>
</dbReference>
<dbReference type="EMBL" id="JAEFBK010000009">
    <property type="protein sequence ID" value="KAG7569339.1"/>
    <property type="molecule type" value="Genomic_DNA"/>
</dbReference>
<dbReference type="PANTHER" id="PTHR13620">
    <property type="entry name" value="3-5 EXONUCLEASE"/>
    <property type="match status" value="1"/>
</dbReference>
<evidence type="ECO:0000313" key="5">
    <source>
        <dbReference type="Proteomes" id="UP000694240"/>
    </source>
</evidence>
<feature type="domain" description="3'-5' exonuclease" evidence="3">
    <location>
        <begin position="35"/>
        <end position="209"/>
    </location>
</feature>
<keyword evidence="2" id="KW-0378">Hydrolase</keyword>
<proteinExistence type="predicted"/>